<protein>
    <submittedName>
        <fullName evidence="1">Uncharacterized protein</fullName>
    </submittedName>
</protein>
<gene>
    <name evidence="1" type="ORF">SAY87_025891</name>
</gene>
<accession>A0AAN7GR80</accession>
<dbReference type="Proteomes" id="UP001345219">
    <property type="component" value="Chromosome 20"/>
</dbReference>
<dbReference type="AlphaFoldDB" id="A0AAN7GR80"/>
<name>A0AAN7GR80_9MYRT</name>
<keyword evidence="2" id="KW-1185">Reference proteome</keyword>
<evidence type="ECO:0000313" key="1">
    <source>
        <dbReference type="EMBL" id="KAK4746854.1"/>
    </source>
</evidence>
<reference evidence="1 2" key="1">
    <citation type="journal article" date="2023" name="Hortic Res">
        <title>Pangenome of water caltrop reveals structural variations and asymmetric subgenome divergence after allopolyploidization.</title>
        <authorList>
            <person name="Zhang X."/>
            <person name="Chen Y."/>
            <person name="Wang L."/>
            <person name="Yuan Y."/>
            <person name="Fang M."/>
            <person name="Shi L."/>
            <person name="Lu R."/>
            <person name="Comes H.P."/>
            <person name="Ma Y."/>
            <person name="Chen Y."/>
            <person name="Huang G."/>
            <person name="Zhou Y."/>
            <person name="Zheng Z."/>
            <person name="Qiu Y."/>
        </authorList>
    </citation>
    <scope>NUCLEOTIDE SEQUENCE [LARGE SCALE GENOMIC DNA]</scope>
    <source>
        <tissue evidence="1">Roots</tissue>
    </source>
</reference>
<dbReference type="EMBL" id="JAXIOK010000020">
    <property type="protein sequence ID" value="KAK4746854.1"/>
    <property type="molecule type" value="Genomic_DNA"/>
</dbReference>
<evidence type="ECO:0000313" key="2">
    <source>
        <dbReference type="Proteomes" id="UP001345219"/>
    </source>
</evidence>
<organism evidence="1 2">
    <name type="scientific">Trapa incisa</name>
    <dbReference type="NCBI Taxonomy" id="236973"/>
    <lineage>
        <taxon>Eukaryota</taxon>
        <taxon>Viridiplantae</taxon>
        <taxon>Streptophyta</taxon>
        <taxon>Embryophyta</taxon>
        <taxon>Tracheophyta</taxon>
        <taxon>Spermatophyta</taxon>
        <taxon>Magnoliopsida</taxon>
        <taxon>eudicotyledons</taxon>
        <taxon>Gunneridae</taxon>
        <taxon>Pentapetalae</taxon>
        <taxon>rosids</taxon>
        <taxon>malvids</taxon>
        <taxon>Myrtales</taxon>
        <taxon>Lythraceae</taxon>
        <taxon>Trapa</taxon>
    </lineage>
</organism>
<proteinExistence type="predicted"/>
<comment type="caution">
    <text evidence="1">The sequence shown here is derived from an EMBL/GenBank/DDBJ whole genome shotgun (WGS) entry which is preliminary data.</text>
</comment>
<sequence>MSPLSTHAAIYPVTRCTTVAVYRENGVRKKTCNLRNVFMGEDAEQKETYCTASSILHQHPHEPAHIPRAAPKKGYYGKMEAPYLIGKNNEKFKVQTVLCCLMHKAKKKHMPQ</sequence>